<gene>
    <name evidence="2" type="ORF">SAMN05421854_10628</name>
</gene>
<dbReference type="AlphaFoldDB" id="A0A1I5RRC9"/>
<evidence type="ECO:0000313" key="2">
    <source>
        <dbReference type="EMBL" id="SFP60486.1"/>
    </source>
</evidence>
<keyword evidence="1" id="KW-1133">Transmembrane helix</keyword>
<dbReference type="RefSeq" id="WP_198545594.1">
    <property type="nucleotide sequence ID" value="NZ_JAAGNC010000087.1"/>
</dbReference>
<protein>
    <submittedName>
        <fullName evidence="2">Quaternary ammonium compound-resistance protein SugE</fullName>
    </submittedName>
</protein>
<keyword evidence="1" id="KW-0812">Transmembrane</keyword>
<organism evidence="2 3">
    <name type="scientific">Amycolatopsis rubida</name>
    <dbReference type="NCBI Taxonomy" id="112413"/>
    <lineage>
        <taxon>Bacteria</taxon>
        <taxon>Bacillati</taxon>
        <taxon>Actinomycetota</taxon>
        <taxon>Actinomycetes</taxon>
        <taxon>Pseudonocardiales</taxon>
        <taxon>Pseudonocardiaceae</taxon>
        <taxon>Amycolatopsis</taxon>
    </lineage>
</organism>
<name>A0A1I5RRC9_9PSEU</name>
<dbReference type="SUPFAM" id="SSF103481">
    <property type="entry name" value="Multidrug resistance efflux transporter EmrE"/>
    <property type="match status" value="1"/>
</dbReference>
<proteinExistence type="predicted"/>
<dbReference type="STRING" id="112413.SAMN05421854_10628"/>
<dbReference type="InterPro" id="IPR037185">
    <property type="entry name" value="EmrE-like"/>
</dbReference>
<reference evidence="2 3" key="1">
    <citation type="submission" date="2016-10" db="EMBL/GenBank/DDBJ databases">
        <authorList>
            <person name="de Groot N.N."/>
        </authorList>
    </citation>
    <scope>NUCLEOTIDE SEQUENCE [LARGE SCALE GENOMIC DNA]</scope>
    <source>
        <strain evidence="2 3">DSM 44637</strain>
    </source>
</reference>
<dbReference type="Proteomes" id="UP000199137">
    <property type="component" value="Unassembled WGS sequence"/>
</dbReference>
<evidence type="ECO:0000256" key="1">
    <source>
        <dbReference type="SAM" id="Phobius"/>
    </source>
</evidence>
<evidence type="ECO:0000313" key="3">
    <source>
        <dbReference type="Proteomes" id="UP000199137"/>
    </source>
</evidence>
<sequence>MLVLDIGLNTVPAGTMFVGIGASGTAVVGIAWLREPVSVPRIPALALIAGGGDPLQLTSRTA</sequence>
<feature type="transmembrane region" description="Helical" evidence="1">
    <location>
        <begin position="12"/>
        <end position="33"/>
    </location>
</feature>
<accession>A0A1I5RRC9</accession>
<keyword evidence="1" id="KW-0472">Membrane</keyword>
<dbReference type="EMBL" id="FOWC01000006">
    <property type="protein sequence ID" value="SFP60486.1"/>
    <property type="molecule type" value="Genomic_DNA"/>
</dbReference>